<name>A0A9X2IN28_9BACI</name>
<feature type="transmembrane region" description="Helical" evidence="7">
    <location>
        <begin position="321"/>
        <end position="351"/>
    </location>
</feature>
<evidence type="ECO:0000313" key="10">
    <source>
        <dbReference type="Proteomes" id="UP001139179"/>
    </source>
</evidence>
<evidence type="ECO:0000256" key="2">
    <source>
        <dbReference type="ARBA" id="ARBA00022475"/>
    </source>
</evidence>
<evidence type="ECO:0000313" key="9">
    <source>
        <dbReference type="EMBL" id="MCM3713361.1"/>
    </source>
</evidence>
<dbReference type="InterPro" id="IPR010656">
    <property type="entry name" value="DctM"/>
</dbReference>
<evidence type="ECO:0000256" key="6">
    <source>
        <dbReference type="ARBA" id="ARBA00023136"/>
    </source>
</evidence>
<evidence type="ECO:0000256" key="4">
    <source>
        <dbReference type="ARBA" id="ARBA00022692"/>
    </source>
</evidence>
<dbReference type="PIRSF" id="PIRSF006066">
    <property type="entry name" value="HI0050"/>
    <property type="match status" value="1"/>
</dbReference>
<feature type="transmembrane region" description="Helical" evidence="7">
    <location>
        <begin position="279"/>
        <end position="301"/>
    </location>
</feature>
<keyword evidence="3" id="KW-0997">Cell inner membrane</keyword>
<dbReference type="RefSeq" id="WP_251222165.1">
    <property type="nucleotide sequence ID" value="NZ_JAMBOL010000002.1"/>
</dbReference>
<keyword evidence="10" id="KW-1185">Reference proteome</keyword>
<comment type="subcellular location">
    <subcellularLocation>
        <location evidence="1">Cell inner membrane</location>
        <topology evidence="1">Multi-pass membrane protein</topology>
    </subcellularLocation>
</comment>
<evidence type="ECO:0000256" key="5">
    <source>
        <dbReference type="ARBA" id="ARBA00022989"/>
    </source>
</evidence>
<keyword evidence="4 7" id="KW-0812">Transmembrane</keyword>
<accession>A0A9X2IN28</accession>
<dbReference type="EMBL" id="JAMBOL010000002">
    <property type="protein sequence ID" value="MCM3713361.1"/>
    <property type="molecule type" value="Genomic_DNA"/>
</dbReference>
<reference evidence="9" key="1">
    <citation type="submission" date="2022-05" db="EMBL/GenBank/DDBJ databases">
        <title>Comparative Genomics of Spacecraft Associated Microbes.</title>
        <authorList>
            <person name="Tran M.T."/>
            <person name="Wright A."/>
            <person name="Seuylemezian A."/>
            <person name="Eisen J."/>
            <person name="Coil D."/>
        </authorList>
    </citation>
    <scope>NUCLEOTIDE SEQUENCE</scope>
    <source>
        <strain evidence="9">214.1.1</strain>
    </source>
</reference>
<feature type="transmembrane region" description="Helical" evidence="7">
    <location>
        <begin position="173"/>
        <end position="199"/>
    </location>
</feature>
<evidence type="ECO:0000256" key="1">
    <source>
        <dbReference type="ARBA" id="ARBA00004429"/>
    </source>
</evidence>
<dbReference type="InterPro" id="IPR004681">
    <property type="entry name" value="TRAP_DctM"/>
</dbReference>
<organism evidence="9 10">
    <name type="scientific">Halalkalibacter oceani</name>
    <dbReference type="NCBI Taxonomy" id="1653776"/>
    <lineage>
        <taxon>Bacteria</taxon>
        <taxon>Bacillati</taxon>
        <taxon>Bacillota</taxon>
        <taxon>Bacilli</taxon>
        <taxon>Bacillales</taxon>
        <taxon>Bacillaceae</taxon>
        <taxon>Halalkalibacter</taxon>
    </lineage>
</organism>
<comment type="caution">
    <text evidence="9">The sequence shown here is derived from an EMBL/GenBank/DDBJ whole genome shotgun (WGS) entry which is preliminary data.</text>
</comment>
<feature type="transmembrane region" description="Helical" evidence="7">
    <location>
        <begin position="225"/>
        <end position="243"/>
    </location>
</feature>
<feature type="transmembrane region" description="Helical" evidence="7">
    <location>
        <begin position="60"/>
        <end position="80"/>
    </location>
</feature>
<feature type="transmembrane region" description="Helical" evidence="7">
    <location>
        <begin position="100"/>
        <end position="129"/>
    </location>
</feature>
<dbReference type="NCBIfam" id="TIGR00786">
    <property type="entry name" value="dctM"/>
    <property type="match status" value="1"/>
</dbReference>
<feature type="transmembrane region" description="Helical" evidence="7">
    <location>
        <begin position="363"/>
        <end position="389"/>
    </location>
</feature>
<dbReference type="Pfam" id="PF06808">
    <property type="entry name" value="DctM"/>
    <property type="match status" value="1"/>
</dbReference>
<keyword evidence="5 7" id="KW-1133">Transmembrane helix</keyword>
<evidence type="ECO:0000256" key="7">
    <source>
        <dbReference type="SAM" id="Phobius"/>
    </source>
</evidence>
<keyword evidence="6 7" id="KW-0472">Membrane</keyword>
<dbReference type="AlphaFoldDB" id="A0A9X2IN28"/>
<protein>
    <submittedName>
        <fullName evidence="9">TRAP transporter large permease</fullName>
    </submittedName>
</protein>
<dbReference type="GO" id="GO:0005886">
    <property type="term" value="C:plasma membrane"/>
    <property type="evidence" value="ECO:0007669"/>
    <property type="project" value="UniProtKB-SubCell"/>
</dbReference>
<feature type="transmembrane region" description="Helical" evidence="7">
    <location>
        <begin position="141"/>
        <end position="167"/>
    </location>
</feature>
<gene>
    <name evidence="9" type="ORF">M3202_04625</name>
</gene>
<feature type="transmembrane region" description="Helical" evidence="7">
    <location>
        <begin position="6"/>
        <end position="39"/>
    </location>
</feature>
<sequence length="435" mass="46596">MSPEMLGGLSILLLITLILLRVQVAVALLLIGFVGYSLLVNVDAALVQLGSTAFQTASNYSLSVMPLFILMGMFLSYSGLARDLFHSVDRWIGHLRGGMGMATIGACALFSSISGSVSATTATIGKVALPEMERYHYDQKVSTACVAAGGTLGILIPPSVTLILYGVLTMEPIGQLLIAGIVPGIAMALLFMVTVYVQIRRNPALAPLKAESTPFREKIGSLKKVWPFLLVFLVSIGGIYFGFFTPSEAGGVGAIGALLIALATKTLNWTNFLQSIMDTVRITGMLFMILIGAGMFGKFLAISKLPMQLSASVANTTISPYLILLIILLVYLILGLFMEGFAILVLTLPIVYPLIIDLGFNGVWFGIIMILVLNMGLLTPPLGLSVYVISGVAKNIPIQTIFRGVVPMLVTIIIFTAILVVFPSIVTFLPDMMYE</sequence>
<dbReference type="PANTHER" id="PTHR33362:SF5">
    <property type="entry name" value="C4-DICARBOXYLATE TRAP TRANSPORTER LARGE PERMEASE PROTEIN DCTM"/>
    <property type="match status" value="1"/>
</dbReference>
<feature type="domain" description="TRAP C4-dicarboxylate transport system permease DctM subunit" evidence="8">
    <location>
        <begin position="12"/>
        <end position="424"/>
    </location>
</feature>
<dbReference type="PANTHER" id="PTHR33362">
    <property type="entry name" value="SIALIC ACID TRAP TRANSPORTER PERMEASE PROTEIN SIAT-RELATED"/>
    <property type="match status" value="1"/>
</dbReference>
<dbReference type="GO" id="GO:0022857">
    <property type="term" value="F:transmembrane transporter activity"/>
    <property type="evidence" value="ECO:0007669"/>
    <property type="project" value="TreeGrafter"/>
</dbReference>
<dbReference type="Proteomes" id="UP001139179">
    <property type="component" value="Unassembled WGS sequence"/>
</dbReference>
<feature type="transmembrane region" description="Helical" evidence="7">
    <location>
        <begin position="401"/>
        <end position="429"/>
    </location>
</feature>
<keyword evidence="2" id="KW-1003">Cell membrane</keyword>
<proteinExistence type="predicted"/>
<evidence type="ECO:0000259" key="8">
    <source>
        <dbReference type="Pfam" id="PF06808"/>
    </source>
</evidence>
<evidence type="ECO:0000256" key="3">
    <source>
        <dbReference type="ARBA" id="ARBA00022519"/>
    </source>
</evidence>
<feature type="transmembrane region" description="Helical" evidence="7">
    <location>
        <begin position="249"/>
        <end position="267"/>
    </location>
</feature>